<dbReference type="AlphaFoldDB" id="A0A1F6NLM3"/>
<dbReference type="Proteomes" id="UP000177803">
    <property type="component" value="Unassembled WGS sequence"/>
</dbReference>
<comment type="caution">
    <text evidence="2">The sequence shown here is derived from an EMBL/GenBank/DDBJ whole genome shotgun (WGS) entry which is preliminary data.</text>
</comment>
<accession>A0A1F6NLM3</accession>
<evidence type="ECO:0000256" key="1">
    <source>
        <dbReference type="SAM" id="MobiDB-lite"/>
    </source>
</evidence>
<name>A0A1F6NLM3_9BACT</name>
<gene>
    <name evidence="2" type="ORF">A2261_01390</name>
</gene>
<dbReference type="EMBL" id="MFQR01000002">
    <property type="protein sequence ID" value="OGH84748.1"/>
    <property type="molecule type" value="Genomic_DNA"/>
</dbReference>
<sequence>MVEIPKDTAAILLRAELLYELSKCLGGMDYQRVYDLAMVAEESDLLLCLFRLFNKHRRLANFILTSRINGRLEERLPADILDKSRLPPWDQADNFSDQKRGKRAPG</sequence>
<evidence type="ECO:0000313" key="3">
    <source>
        <dbReference type="Proteomes" id="UP000177803"/>
    </source>
</evidence>
<evidence type="ECO:0000313" key="2">
    <source>
        <dbReference type="EMBL" id="OGH84748.1"/>
    </source>
</evidence>
<organism evidence="2 3">
    <name type="scientific">Candidatus Magasanikbacteria bacterium RIFOXYA2_FULL_44_8</name>
    <dbReference type="NCBI Taxonomy" id="1798696"/>
    <lineage>
        <taxon>Bacteria</taxon>
        <taxon>Candidatus Magasanikiibacteriota</taxon>
    </lineage>
</organism>
<proteinExistence type="predicted"/>
<protein>
    <submittedName>
        <fullName evidence="2">Uncharacterized protein</fullName>
    </submittedName>
</protein>
<feature type="region of interest" description="Disordered" evidence="1">
    <location>
        <begin position="84"/>
        <end position="106"/>
    </location>
</feature>
<reference evidence="2 3" key="1">
    <citation type="journal article" date="2016" name="Nat. Commun.">
        <title>Thousands of microbial genomes shed light on interconnected biogeochemical processes in an aquifer system.</title>
        <authorList>
            <person name="Anantharaman K."/>
            <person name="Brown C.T."/>
            <person name="Hug L.A."/>
            <person name="Sharon I."/>
            <person name="Castelle C.J."/>
            <person name="Probst A.J."/>
            <person name="Thomas B.C."/>
            <person name="Singh A."/>
            <person name="Wilkins M.J."/>
            <person name="Karaoz U."/>
            <person name="Brodie E.L."/>
            <person name="Williams K.H."/>
            <person name="Hubbard S.S."/>
            <person name="Banfield J.F."/>
        </authorList>
    </citation>
    <scope>NUCLEOTIDE SEQUENCE [LARGE SCALE GENOMIC DNA]</scope>
</reference>